<accession>A0A285PK35</accession>
<keyword evidence="3" id="KW-1185">Reference proteome</keyword>
<dbReference type="InterPro" id="IPR038740">
    <property type="entry name" value="BioF2-like_GNAT_dom"/>
</dbReference>
<dbReference type="Gene3D" id="3.40.630.30">
    <property type="match status" value="1"/>
</dbReference>
<dbReference type="Pfam" id="PF13480">
    <property type="entry name" value="Acetyltransf_6"/>
    <property type="match status" value="1"/>
</dbReference>
<dbReference type="OrthoDB" id="8193702at2"/>
<gene>
    <name evidence="2" type="ORF">SAMN06265368_4751</name>
</gene>
<sequence length="381" mass="43920">MERLKVASLRFELTPEFDFGSSDYAALFHACRATAFQHPVWHNAMHAHIGRLEGLTSQYVSVRHEENSKLLALFPLIKRPMMGAYILEFANLGLVDYAAPTIHPDLWTQLDDPTELYLHLEKLLSPYDLLRIKHLRDQDLDLTRLFPNAQVRKAAFGAHSTDLFGNIEEWRAAKMSRTTRRNNNRKRKALKREGNFSMRRLMDAAEIEQAFERLRVLRKDRFHDRLEKDYCQDPIAFDFYLKLAKDGAQAGYAVVYQFTLDDQIVGVHFGLAHAGRFYYLLPAIDYDRLGRFSPGLLMIEDMIADCLDRGFDHFDFTVGDEGHKRKFGTRPSTIYTLWHSHSLLGSMGVTFANVIKKGGMGSQFNRWLCPETRQEGVRIAG</sequence>
<evidence type="ECO:0000259" key="1">
    <source>
        <dbReference type="Pfam" id="PF13480"/>
    </source>
</evidence>
<reference evidence="2 3" key="1">
    <citation type="submission" date="2017-09" db="EMBL/GenBank/DDBJ databases">
        <authorList>
            <person name="Ehlers B."/>
            <person name="Leendertz F.H."/>
        </authorList>
    </citation>
    <scope>NUCLEOTIDE SEQUENCE [LARGE SCALE GENOMIC DNA]</scope>
    <source>
        <strain evidence="2 3">DSM 18289</strain>
    </source>
</reference>
<dbReference type="InterPro" id="IPR016181">
    <property type="entry name" value="Acyl_CoA_acyltransferase"/>
</dbReference>
<protein>
    <submittedName>
        <fullName evidence="2">Acetyltransferase involved in cellulose biosynthesis, CelD/BcsL family</fullName>
    </submittedName>
</protein>
<dbReference type="SUPFAM" id="SSF55729">
    <property type="entry name" value="Acyl-CoA N-acyltransferases (Nat)"/>
    <property type="match status" value="1"/>
</dbReference>
<name>A0A285PK35_9HYPH</name>
<dbReference type="GO" id="GO:0016740">
    <property type="term" value="F:transferase activity"/>
    <property type="evidence" value="ECO:0007669"/>
    <property type="project" value="UniProtKB-KW"/>
</dbReference>
<dbReference type="Proteomes" id="UP000219439">
    <property type="component" value="Unassembled WGS sequence"/>
</dbReference>
<organism evidence="2 3">
    <name type="scientific">Cohaesibacter gelatinilyticus</name>
    <dbReference type="NCBI Taxonomy" id="372072"/>
    <lineage>
        <taxon>Bacteria</taxon>
        <taxon>Pseudomonadati</taxon>
        <taxon>Pseudomonadota</taxon>
        <taxon>Alphaproteobacteria</taxon>
        <taxon>Hyphomicrobiales</taxon>
        <taxon>Cohaesibacteraceae</taxon>
    </lineage>
</organism>
<feature type="domain" description="BioF2-like acetyltransferase" evidence="1">
    <location>
        <begin position="179"/>
        <end position="325"/>
    </location>
</feature>
<proteinExistence type="predicted"/>
<dbReference type="AlphaFoldDB" id="A0A285PK35"/>
<dbReference type="EMBL" id="OBEL01000010">
    <property type="protein sequence ID" value="SNZ21627.1"/>
    <property type="molecule type" value="Genomic_DNA"/>
</dbReference>
<dbReference type="RefSeq" id="WP_097156006.1">
    <property type="nucleotide sequence ID" value="NZ_OBEL01000010.1"/>
</dbReference>
<keyword evidence="2" id="KW-0808">Transferase</keyword>
<evidence type="ECO:0000313" key="3">
    <source>
        <dbReference type="Proteomes" id="UP000219439"/>
    </source>
</evidence>
<evidence type="ECO:0000313" key="2">
    <source>
        <dbReference type="EMBL" id="SNZ21627.1"/>
    </source>
</evidence>